<evidence type="ECO:0000313" key="3">
    <source>
        <dbReference type="Proteomes" id="UP001172155"/>
    </source>
</evidence>
<name>A0AA40K2B0_9PEZI</name>
<accession>A0AA40K2B0</accession>
<sequence>MQFSQFLFAFTAFSGLTSAACFTGGLTWPNWAQWPNGRQPTFDAIEEACRETLAGRYTTQQTRYRCIPGINNQKFDFTLKLISPGSRVISATECISGMTKEMACKHGGRTRYGNWEYTADPNAGRC</sequence>
<keyword evidence="1" id="KW-0732">Signal</keyword>
<comment type="caution">
    <text evidence="2">The sequence shown here is derived from an EMBL/GenBank/DDBJ whole genome shotgun (WGS) entry which is preliminary data.</text>
</comment>
<feature type="chain" id="PRO_5041286468" evidence="1">
    <location>
        <begin position="20"/>
        <end position="126"/>
    </location>
</feature>
<dbReference type="EMBL" id="JAUKUD010000005">
    <property type="protein sequence ID" value="KAK0743042.1"/>
    <property type="molecule type" value="Genomic_DNA"/>
</dbReference>
<dbReference type="AlphaFoldDB" id="A0AA40K2B0"/>
<evidence type="ECO:0000256" key="1">
    <source>
        <dbReference type="SAM" id="SignalP"/>
    </source>
</evidence>
<protein>
    <submittedName>
        <fullName evidence="2">Uncharacterized protein</fullName>
    </submittedName>
</protein>
<keyword evidence="3" id="KW-1185">Reference proteome</keyword>
<reference evidence="2" key="1">
    <citation type="submission" date="2023-06" db="EMBL/GenBank/DDBJ databases">
        <title>Genome-scale phylogeny and comparative genomics of the fungal order Sordariales.</title>
        <authorList>
            <consortium name="Lawrence Berkeley National Laboratory"/>
            <person name="Hensen N."/>
            <person name="Bonometti L."/>
            <person name="Westerberg I."/>
            <person name="Brannstrom I.O."/>
            <person name="Guillou S."/>
            <person name="Cros-Aarteil S."/>
            <person name="Calhoun S."/>
            <person name="Haridas S."/>
            <person name="Kuo A."/>
            <person name="Mondo S."/>
            <person name="Pangilinan J."/>
            <person name="Riley R."/>
            <person name="LaButti K."/>
            <person name="Andreopoulos B."/>
            <person name="Lipzen A."/>
            <person name="Chen C."/>
            <person name="Yanf M."/>
            <person name="Daum C."/>
            <person name="Ng V."/>
            <person name="Clum A."/>
            <person name="Steindorff A."/>
            <person name="Ohm R."/>
            <person name="Martin F."/>
            <person name="Silar P."/>
            <person name="Natvig D."/>
            <person name="Lalanne C."/>
            <person name="Gautier V."/>
            <person name="Ament-velasquez S.L."/>
            <person name="Kruys A."/>
            <person name="Hutchinson M.I."/>
            <person name="Powell A.J."/>
            <person name="Barry K."/>
            <person name="Miller A.N."/>
            <person name="Grigoriev I.V."/>
            <person name="Debuchy R."/>
            <person name="Gladieux P."/>
            <person name="Thoren M.H."/>
            <person name="Johannesson H."/>
        </authorList>
    </citation>
    <scope>NUCLEOTIDE SEQUENCE</scope>
    <source>
        <strain evidence="2">SMH3187-1</strain>
    </source>
</reference>
<dbReference type="Proteomes" id="UP001172155">
    <property type="component" value="Unassembled WGS sequence"/>
</dbReference>
<evidence type="ECO:0000313" key="2">
    <source>
        <dbReference type="EMBL" id="KAK0743042.1"/>
    </source>
</evidence>
<organism evidence="2 3">
    <name type="scientific">Schizothecium vesticola</name>
    <dbReference type="NCBI Taxonomy" id="314040"/>
    <lineage>
        <taxon>Eukaryota</taxon>
        <taxon>Fungi</taxon>
        <taxon>Dikarya</taxon>
        <taxon>Ascomycota</taxon>
        <taxon>Pezizomycotina</taxon>
        <taxon>Sordariomycetes</taxon>
        <taxon>Sordariomycetidae</taxon>
        <taxon>Sordariales</taxon>
        <taxon>Schizotheciaceae</taxon>
        <taxon>Schizothecium</taxon>
    </lineage>
</organism>
<feature type="signal peptide" evidence="1">
    <location>
        <begin position="1"/>
        <end position="19"/>
    </location>
</feature>
<proteinExistence type="predicted"/>
<gene>
    <name evidence="2" type="ORF">B0T18DRAFT_330194</name>
</gene>